<dbReference type="Proteomes" id="UP000198793">
    <property type="component" value="Unassembled WGS sequence"/>
</dbReference>
<sequence length="205" mass="21525">MSLDATGTGTAGRVGGIVQEGRALQSSSLGAVFALDAAESALLLELVGETLRAEGIEPSTILSALARGQGIGASLGLSANSLEVLYARAHGWFHIDRLDRAEALFRVLCIADGSVADYWIGHGVCLRARDDVAGALIAFQMAAVLRPDWAVCQFHLASLAVRRRDAAATAVALNRFEALANVDTPSAMRTEAKRLRAAIDLGRDA</sequence>
<accession>A0A1H0ESM5</accession>
<protein>
    <recommendedName>
        <fullName evidence="3">Type III secretion low calcium response chaperone LcrH/SycD</fullName>
    </recommendedName>
</protein>
<reference evidence="1 2" key="1">
    <citation type="submission" date="2016-10" db="EMBL/GenBank/DDBJ databases">
        <authorList>
            <person name="de Groot N.N."/>
        </authorList>
    </citation>
    <scope>NUCLEOTIDE SEQUENCE [LARGE SCALE GENOMIC DNA]</scope>
    <source>
        <strain evidence="2">L7-484,KACC 16230,DSM 25025</strain>
    </source>
</reference>
<dbReference type="RefSeq" id="WP_139183934.1">
    <property type="nucleotide sequence ID" value="NZ_FNIT01000002.1"/>
</dbReference>
<name>A0A1H0ESM5_9HYPH</name>
<dbReference type="InterPro" id="IPR005415">
    <property type="entry name" value="T3SS_Ca_resp_chp_LcrH/SycD"/>
</dbReference>
<proteinExistence type="predicted"/>
<gene>
    <name evidence="1" type="ORF">SAMN05192530_102198</name>
</gene>
<organism evidence="1 2">
    <name type="scientific">Aureimonas jatrophae</name>
    <dbReference type="NCBI Taxonomy" id="1166073"/>
    <lineage>
        <taxon>Bacteria</taxon>
        <taxon>Pseudomonadati</taxon>
        <taxon>Pseudomonadota</taxon>
        <taxon>Alphaproteobacteria</taxon>
        <taxon>Hyphomicrobiales</taxon>
        <taxon>Aurantimonadaceae</taxon>
        <taxon>Aureimonas</taxon>
    </lineage>
</organism>
<keyword evidence="2" id="KW-1185">Reference proteome</keyword>
<dbReference type="Gene3D" id="1.25.40.10">
    <property type="entry name" value="Tetratricopeptide repeat domain"/>
    <property type="match status" value="1"/>
</dbReference>
<dbReference type="OrthoDB" id="7916840at2"/>
<evidence type="ECO:0000313" key="2">
    <source>
        <dbReference type="Proteomes" id="UP000198793"/>
    </source>
</evidence>
<dbReference type="SUPFAM" id="SSF48452">
    <property type="entry name" value="TPR-like"/>
    <property type="match status" value="1"/>
</dbReference>
<dbReference type="STRING" id="1166073.SAMN05192530_102198"/>
<evidence type="ECO:0000313" key="1">
    <source>
        <dbReference type="EMBL" id="SDN85316.1"/>
    </source>
</evidence>
<dbReference type="InterPro" id="IPR011990">
    <property type="entry name" value="TPR-like_helical_dom_sf"/>
</dbReference>
<dbReference type="AlphaFoldDB" id="A0A1H0ESM5"/>
<dbReference type="PRINTS" id="PR01595">
    <property type="entry name" value="SYCDCHAPRONE"/>
</dbReference>
<evidence type="ECO:0008006" key="3">
    <source>
        <dbReference type="Google" id="ProtNLM"/>
    </source>
</evidence>
<dbReference type="EMBL" id="FNIT01000002">
    <property type="protein sequence ID" value="SDN85316.1"/>
    <property type="molecule type" value="Genomic_DNA"/>
</dbReference>